<name>A0ABW3UPY9_9BACL</name>
<keyword evidence="4" id="KW-0547">Nucleotide-binding</keyword>
<comment type="caution">
    <text evidence="9">The sequence shown here is derived from an EMBL/GenBank/DDBJ whole genome shotgun (WGS) entry which is preliminary data.</text>
</comment>
<sequence>MRAALGIQLRQVSRPRPSGGTGLGLAIARQNILAHGGKIEVQSVAGKGSVFTIYLPMC</sequence>
<dbReference type="PANTHER" id="PTHR43047">
    <property type="entry name" value="TWO-COMPONENT HISTIDINE PROTEIN KINASE"/>
    <property type="match status" value="1"/>
</dbReference>
<proteinExistence type="predicted"/>
<keyword evidence="3" id="KW-0808">Transferase</keyword>
<reference evidence="10" key="1">
    <citation type="journal article" date="2019" name="Int. J. Syst. Evol. Microbiol.">
        <title>The Global Catalogue of Microorganisms (GCM) 10K type strain sequencing project: providing services to taxonomists for standard genome sequencing and annotation.</title>
        <authorList>
            <consortium name="The Broad Institute Genomics Platform"/>
            <consortium name="The Broad Institute Genome Sequencing Center for Infectious Disease"/>
            <person name="Wu L."/>
            <person name="Ma J."/>
        </authorList>
    </citation>
    <scope>NUCLEOTIDE SEQUENCE [LARGE SCALE GENOMIC DNA]</scope>
    <source>
        <strain evidence="10">CCUG 53270</strain>
    </source>
</reference>
<keyword evidence="5" id="KW-0418">Kinase</keyword>
<dbReference type="PANTHER" id="PTHR43047:SF72">
    <property type="entry name" value="OSMOSENSING HISTIDINE PROTEIN KINASE SLN1"/>
    <property type="match status" value="1"/>
</dbReference>
<dbReference type="SUPFAM" id="SSF55874">
    <property type="entry name" value="ATPase domain of HSP90 chaperone/DNA topoisomerase II/histidine kinase"/>
    <property type="match status" value="1"/>
</dbReference>
<dbReference type="InterPro" id="IPR003594">
    <property type="entry name" value="HATPase_dom"/>
</dbReference>
<evidence type="ECO:0000256" key="7">
    <source>
        <dbReference type="ARBA" id="ARBA00023012"/>
    </source>
</evidence>
<evidence type="ECO:0000256" key="2">
    <source>
        <dbReference type="ARBA" id="ARBA00012438"/>
    </source>
</evidence>
<dbReference type="Pfam" id="PF02518">
    <property type="entry name" value="HATPase_c"/>
    <property type="match status" value="1"/>
</dbReference>
<evidence type="ECO:0000313" key="9">
    <source>
        <dbReference type="EMBL" id="MFD1221710.1"/>
    </source>
</evidence>
<evidence type="ECO:0000256" key="5">
    <source>
        <dbReference type="ARBA" id="ARBA00022777"/>
    </source>
</evidence>
<evidence type="ECO:0000256" key="4">
    <source>
        <dbReference type="ARBA" id="ARBA00022741"/>
    </source>
</evidence>
<feature type="domain" description="Histidine kinase" evidence="8">
    <location>
        <begin position="1"/>
        <end position="58"/>
    </location>
</feature>
<evidence type="ECO:0000259" key="8">
    <source>
        <dbReference type="PROSITE" id="PS50109"/>
    </source>
</evidence>
<evidence type="ECO:0000256" key="3">
    <source>
        <dbReference type="ARBA" id="ARBA00022679"/>
    </source>
</evidence>
<comment type="catalytic activity">
    <reaction evidence="1">
        <text>ATP + protein L-histidine = ADP + protein N-phospho-L-histidine.</text>
        <dbReference type="EC" id="2.7.13.3"/>
    </reaction>
</comment>
<dbReference type="PROSITE" id="PS50109">
    <property type="entry name" value="HIS_KIN"/>
    <property type="match status" value="1"/>
</dbReference>
<dbReference type="GO" id="GO:0005524">
    <property type="term" value="F:ATP binding"/>
    <property type="evidence" value="ECO:0007669"/>
    <property type="project" value="UniProtKB-KW"/>
</dbReference>
<evidence type="ECO:0000256" key="6">
    <source>
        <dbReference type="ARBA" id="ARBA00022840"/>
    </source>
</evidence>
<dbReference type="InterPro" id="IPR036890">
    <property type="entry name" value="HATPase_C_sf"/>
</dbReference>
<dbReference type="InterPro" id="IPR005467">
    <property type="entry name" value="His_kinase_dom"/>
</dbReference>
<dbReference type="Gene3D" id="3.30.565.10">
    <property type="entry name" value="Histidine kinase-like ATPase, C-terminal domain"/>
    <property type="match status" value="1"/>
</dbReference>
<protein>
    <recommendedName>
        <fullName evidence="2">histidine kinase</fullName>
        <ecNumber evidence="2">2.7.13.3</ecNumber>
    </recommendedName>
</protein>
<organism evidence="9 10">
    <name type="scientific">Paenibacillus vulneris</name>
    <dbReference type="NCBI Taxonomy" id="1133364"/>
    <lineage>
        <taxon>Bacteria</taxon>
        <taxon>Bacillati</taxon>
        <taxon>Bacillota</taxon>
        <taxon>Bacilli</taxon>
        <taxon>Bacillales</taxon>
        <taxon>Paenibacillaceae</taxon>
        <taxon>Paenibacillus</taxon>
    </lineage>
</organism>
<evidence type="ECO:0000313" key="10">
    <source>
        <dbReference type="Proteomes" id="UP001597180"/>
    </source>
</evidence>
<dbReference type="Proteomes" id="UP001597180">
    <property type="component" value="Unassembled WGS sequence"/>
</dbReference>
<evidence type="ECO:0000256" key="1">
    <source>
        <dbReference type="ARBA" id="ARBA00000085"/>
    </source>
</evidence>
<dbReference type="InterPro" id="IPR004358">
    <property type="entry name" value="Sig_transdc_His_kin-like_C"/>
</dbReference>
<dbReference type="PRINTS" id="PR00344">
    <property type="entry name" value="BCTRLSENSOR"/>
</dbReference>
<accession>A0ABW3UPY9</accession>
<keyword evidence="7" id="KW-0902">Two-component regulatory system</keyword>
<keyword evidence="10" id="KW-1185">Reference proteome</keyword>
<dbReference type="EC" id="2.7.13.3" evidence="2"/>
<dbReference type="RefSeq" id="WP_377768411.1">
    <property type="nucleotide sequence ID" value="NZ_BAABJG010000003.1"/>
</dbReference>
<gene>
    <name evidence="9" type="ORF">ACFQ4B_16455</name>
</gene>
<keyword evidence="6 9" id="KW-0067">ATP-binding</keyword>
<dbReference type="EMBL" id="JBHTLU010000019">
    <property type="protein sequence ID" value="MFD1221710.1"/>
    <property type="molecule type" value="Genomic_DNA"/>
</dbReference>